<dbReference type="InterPro" id="IPR011576">
    <property type="entry name" value="Pyridox_Oxase_N"/>
</dbReference>
<sequence length="168" mass="19401">MNQSAVSLTKTKTEYLNFLKKFRSLQLSTIGKNGRPESSYAPFVVDQNNQFYIYISALARHTKNLLNDSRAGIMFIEPEEQAENIFARKRLTFDCDAEIVVRESQDWMRIMSLFDDFAGELMQTLRMLADFQLIRLKPNSGLFVKGFGKAYEISGEKMDQLSHVNPRK</sequence>
<feature type="domain" description="Pyridoxamine 5'-phosphate oxidase N-terminal" evidence="2">
    <location>
        <begin position="13"/>
        <end position="144"/>
    </location>
</feature>
<dbReference type="InterPro" id="IPR012349">
    <property type="entry name" value="Split_barrel_FMN-bd"/>
</dbReference>
<dbReference type="Pfam" id="PF01243">
    <property type="entry name" value="PNPOx_N"/>
    <property type="match status" value="1"/>
</dbReference>
<dbReference type="InterPro" id="IPR052019">
    <property type="entry name" value="F420H2_bilvrd_red/Heme_oxyg"/>
</dbReference>
<dbReference type="InterPro" id="IPR014419">
    <property type="entry name" value="HutZ"/>
</dbReference>
<dbReference type="PANTHER" id="PTHR35176">
    <property type="entry name" value="HEME OXYGENASE HI_0854-RELATED"/>
    <property type="match status" value="1"/>
</dbReference>
<protein>
    <recommendedName>
        <fullName evidence="2">Pyridoxamine 5'-phosphate oxidase N-terminal domain-containing protein</fullName>
    </recommendedName>
</protein>
<dbReference type="PANTHER" id="PTHR35176:SF6">
    <property type="entry name" value="HEME OXYGENASE HI_0854-RELATED"/>
    <property type="match status" value="1"/>
</dbReference>
<dbReference type="EMBL" id="UINC01003009">
    <property type="protein sequence ID" value="SVA02480.1"/>
    <property type="molecule type" value="Genomic_DNA"/>
</dbReference>
<reference evidence="3" key="1">
    <citation type="submission" date="2018-05" db="EMBL/GenBank/DDBJ databases">
        <authorList>
            <person name="Lanie J.A."/>
            <person name="Ng W.-L."/>
            <person name="Kazmierczak K.M."/>
            <person name="Andrzejewski T.M."/>
            <person name="Davidsen T.M."/>
            <person name="Wayne K.J."/>
            <person name="Tettelin H."/>
            <person name="Glass J.I."/>
            <person name="Rusch D."/>
            <person name="Podicherti R."/>
            <person name="Tsui H.-C.T."/>
            <person name="Winkler M.E."/>
        </authorList>
    </citation>
    <scope>NUCLEOTIDE SEQUENCE</scope>
</reference>
<dbReference type="GO" id="GO:0070967">
    <property type="term" value="F:coenzyme F420 binding"/>
    <property type="evidence" value="ECO:0007669"/>
    <property type="project" value="TreeGrafter"/>
</dbReference>
<dbReference type="GO" id="GO:0016627">
    <property type="term" value="F:oxidoreductase activity, acting on the CH-CH group of donors"/>
    <property type="evidence" value="ECO:0007669"/>
    <property type="project" value="TreeGrafter"/>
</dbReference>
<dbReference type="GO" id="GO:0005829">
    <property type="term" value="C:cytosol"/>
    <property type="evidence" value="ECO:0007669"/>
    <property type="project" value="TreeGrafter"/>
</dbReference>
<accession>A0A381SEG9</accession>
<keyword evidence="1" id="KW-0560">Oxidoreductase</keyword>
<evidence type="ECO:0000259" key="2">
    <source>
        <dbReference type="Pfam" id="PF01243"/>
    </source>
</evidence>
<proteinExistence type="predicted"/>
<organism evidence="3">
    <name type="scientific">marine metagenome</name>
    <dbReference type="NCBI Taxonomy" id="408172"/>
    <lineage>
        <taxon>unclassified sequences</taxon>
        <taxon>metagenomes</taxon>
        <taxon>ecological metagenomes</taxon>
    </lineage>
</organism>
<dbReference type="AlphaFoldDB" id="A0A381SEG9"/>
<gene>
    <name evidence="3" type="ORF">METZ01_LOCUS55334</name>
</gene>
<evidence type="ECO:0000256" key="1">
    <source>
        <dbReference type="ARBA" id="ARBA00023002"/>
    </source>
</evidence>
<evidence type="ECO:0000313" key="3">
    <source>
        <dbReference type="EMBL" id="SVA02480.1"/>
    </source>
</evidence>
<dbReference type="Gene3D" id="2.30.110.10">
    <property type="entry name" value="Electron Transport, Fmn-binding Protein, Chain A"/>
    <property type="match status" value="1"/>
</dbReference>
<dbReference type="PIRSF" id="PIRSF004633">
    <property type="entry name" value="UCP_PLP_oxd"/>
    <property type="match status" value="1"/>
</dbReference>
<dbReference type="SUPFAM" id="SSF50475">
    <property type="entry name" value="FMN-binding split barrel"/>
    <property type="match status" value="1"/>
</dbReference>
<name>A0A381SEG9_9ZZZZ</name>